<evidence type="ECO:0000256" key="2">
    <source>
        <dbReference type="SAM" id="Phobius"/>
    </source>
</evidence>
<gene>
    <name evidence="3" type="ORF">EGYM00163_LOCUS32665</name>
</gene>
<dbReference type="PANTHER" id="PTHR37935">
    <property type="entry name" value="CHROMOSOME UNDETERMINED SCAFFOLD_14, WHOLE GENOME SHOTGUN SEQUENCE"/>
    <property type="match status" value="1"/>
</dbReference>
<reference evidence="3" key="1">
    <citation type="submission" date="2021-01" db="EMBL/GenBank/DDBJ databases">
        <authorList>
            <person name="Corre E."/>
            <person name="Pelletier E."/>
            <person name="Niang G."/>
            <person name="Scheremetjew M."/>
            <person name="Finn R."/>
            <person name="Kale V."/>
            <person name="Holt S."/>
            <person name="Cochrane G."/>
            <person name="Meng A."/>
            <person name="Brown T."/>
            <person name="Cohen L."/>
        </authorList>
    </citation>
    <scope>NUCLEOTIDE SEQUENCE</scope>
    <source>
        <strain evidence="3">CCMP1594</strain>
    </source>
</reference>
<feature type="compositionally biased region" description="Basic and acidic residues" evidence="1">
    <location>
        <begin position="347"/>
        <end position="357"/>
    </location>
</feature>
<sequence>MWRLQRLGTACGSLRSIAGRPCPGVHSTALLFPHYRLYGTRPYRAPERFGGSLQQTNQSTPLQESSLDGKASQSYPKDTGDLPQQNVAHLGAEQLDMRSSMMQKWHKALATGIAWMTHPPLIFSRELSDFHPRYFWPWVAKNMTYILSYFVTNAIVYTLVAIVVAICFFQLFRNLLITQASETTSDVISESLQSHGVQSQAQLLSKDVVDRILIDPKSTQLVSQLLIRVLQQEQTIDQTKKLIKTVFRDKSVQDTTKVFFLDLLSIQYIQDRTNRIGHGAVQEVLSRQQSREWVTGLFQRTFTDPSVQQHLGNALWKATWYSLTPSILQGSKQKPAQQSSAPPAETSEPKQGDRPAPPKDAVPKPMETQAIQPAESRDERVTSSGDAAATDGSAAPATAH</sequence>
<name>A0A7S4G0Q2_9EUGL</name>
<keyword evidence="2" id="KW-0472">Membrane</keyword>
<feature type="compositionally biased region" description="Polar residues" evidence="1">
    <location>
        <begin position="52"/>
        <end position="83"/>
    </location>
</feature>
<proteinExistence type="predicted"/>
<dbReference type="PANTHER" id="PTHR37935:SF1">
    <property type="entry name" value="CHROMOSOME UNDETERMINED SCAFFOLD_14, WHOLE GENOME SHOTGUN SEQUENCE"/>
    <property type="match status" value="1"/>
</dbReference>
<feature type="region of interest" description="Disordered" evidence="1">
    <location>
        <begin position="329"/>
        <end position="400"/>
    </location>
</feature>
<evidence type="ECO:0000313" key="3">
    <source>
        <dbReference type="EMBL" id="CAE0821491.1"/>
    </source>
</evidence>
<feature type="compositionally biased region" description="Low complexity" evidence="1">
    <location>
        <begin position="382"/>
        <end position="400"/>
    </location>
</feature>
<feature type="compositionally biased region" description="Polar residues" evidence="1">
    <location>
        <begin position="329"/>
        <end position="341"/>
    </location>
</feature>
<keyword evidence="2" id="KW-0812">Transmembrane</keyword>
<dbReference type="AlphaFoldDB" id="A0A7S4G0Q2"/>
<evidence type="ECO:0000256" key="1">
    <source>
        <dbReference type="SAM" id="MobiDB-lite"/>
    </source>
</evidence>
<dbReference type="EMBL" id="HBJA01094089">
    <property type="protein sequence ID" value="CAE0821491.1"/>
    <property type="molecule type" value="Transcribed_RNA"/>
</dbReference>
<accession>A0A7S4G0Q2</accession>
<keyword evidence="2" id="KW-1133">Transmembrane helix</keyword>
<organism evidence="3">
    <name type="scientific">Eutreptiella gymnastica</name>
    <dbReference type="NCBI Taxonomy" id="73025"/>
    <lineage>
        <taxon>Eukaryota</taxon>
        <taxon>Discoba</taxon>
        <taxon>Euglenozoa</taxon>
        <taxon>Euglenida</taxon>
        <taxon>Spirocuta</taxon>
        <taxon>Euglenophyceae</taxon>
        <taxon>Eutreptiales</taxon>
        <taxon>Eutreptiaceae</taxon>
        <taxon>Eutreptiella</taxon>
    </lineage>
</organism>
<feature type="transmembrane region" description="Helical" evidence="2">
    <location>
        <begin position="143"/>
        <end position="169"/>
    </location>
</feature>
<feature type="region of interest" description="Disordered" evidence="1">
    <location>
        <begin position="48"/>
        <end position="83"/>
    </location>
</feature>
<protein>
    <submittedName>
        <fullName evidence="3">Uncharacterized protein</fullName>
    </submittedName>
</protein>